<reference evidence="1" key="1">
    <citation type="journal article" date="2023" name="Insect Mol. Biol.">
        <title>Genome sequencing provides insights into the evolution of gene families encoding plant cell wall-degrading enzymes in longhorned beetles.</title>
        <authorList>
            <person name="Shin N.R."/>
            <person name="Okamura Y."/>
            <person name="Kirsch R."/>
            <person name="Pauchet Y."/>
        </authorList>
    </citation>
    <scope>NUCLEOTIDE SEQUENCE</scope>
    <source>
        <strain evidence="1">MMC_N1</strain>
    </source>
</reference>
<protein>
    <recommendedName>
        <fullName evidence="3">Reverse transcriptase</fullName>
    </recommendedName>
</protein>
<evidence type="ECO:0000313" key="2">
    <source>
        <dbReference type="Proteomes" id="UP001162164"/>
    </source>
</evidence>
<dbReference type="Proteomes" id="UP001162164">
    <property type="component" value="Unassembled WGS sequence"/>
</dbReference>
<sequence>MTAWAQRDKLILNETKTVIINFGLQKQLPCDIVLHENIDITHCTKLLGTHLDDKLSWSQHIEHVCTKLNKAYFALLHLKNVLGEAGLISVYYALAYTHISYNIIAWGSATDRDRKEISIIHTGLDMGIY</sequence>
<dbReference type="EMBL" id="JAPWTJ010003664">
    <property type="protein sequence ID" value="KAJ8953342.1"/>
    <property type="molecule type" value="Genomic_DNA"/>
</dbReference>
<evidence type="ECO:0000313" key="1">
    <source>
        <dbReference type="EMBL" id="KAJ8953342.1"/>
    </source>
</evidence>
<keyword evidence="2" id="KW-1185">Reference proteome</keyword>
<comment type="caution">
    <text evidence="1">The sequence shown here is derived from an EMBL/GenBank/DDBJ whole genome shotgun (WGS) entry which is preliminary data.</text>
</comment>
<organism evidence="1 2">
    <name type="scientific">Molorchus minor</name>
    <dbReference type="NCBI Taxonomy" id="1323400"/>
    <lineage>
        <taxon>Eukaryota</taxon>
        <taxon>Metazoa</taxon>
        <taxon>Ecdysozoa</taxon>
        <taxon>Arthropoda</taxon>
        <taxon>Hexapoda</taxon>
        <taxon>Insecta</taxon>
        <taxon>Pterygota</taxon>
        <taxon>Neoptera</taxon>
        <taxon>Endopterygota</taxon>
        <taxon>Coleoptera</taxon>
        <taxon>Polyphaga</taxon>
        <taxon>Cucujiformia</taxon>
        <taxon>Chrysomeloidea</taxon>
        <taxon>Cerambycidae</taxon>
        <taxon>Lamiinae</taxon>
        <taxon>Monochamini</taxon>
        <taxon>Molorchus</taxon>
    </lineage>
</organism>
<name>A0ABQ9IQR4_9CUCU</name>
<accession>A0ABQ9IQR4</accession>
<gene>
    <name evidence="1" type="ORF">NQ317_012114</name>
</gene>
<evidence type="ECO:0008006" key="3">
    <source>
        <dbReference type="Google" id="ProtNLM"/>
    </source>
</evidence>
<proteinExistence type="predicted"/>